<evidence type="ECO:0000313" key="2">
    <source>
        <dbReference type="EMBL" id="PKA48967.1"/>
    </source>
</evidence>
<feature type="compositionally biased region" description="Basic and acidic residues" evidence="1">
    <location>
        <begin position="1"/>
        <end position="12"/>
    </location>
</feature>
<dbReference type="OrthoDB" id="1914453at2759"/>
<dbReference type="STRING" id="1088818.A0A2I0A0A9"/>
<gene>
    <name evidence="2" type="ORF">AXF42_Ash019505</name>
</gene>
<dbReference type="PANTHER" id="PTHR35686">
    <property type="entry name" value="KINETOCHORE PROTEIN"/>
    <property type="match status" value="1"/>
</dbReference>
<keyword evidence="3" id="KW-1185">Reference proteome</keyword>
<organism evidence="2 3">
    <name type="scientific">Apostasia shenzhenica</name>
    <dbReference type="NCBI Taxonomy" id="1088818"/>
    <lineage>
        <taxon>Eukaryota</taxon>
        <taxon>Viridiplantae</taxon>
        <taxon>Streptophyta</taxon>
        <taxon>Embryophyta</taxon>
        <taxon>Tracheophyta</taxon>
        <taxon>Spermatophyta</taxon>
        <taxon>Magnoliopsida</taxon>
        <taxon>Liliopsida</taxon>
        <taxon>Asparagales</taxon>
        <taxon>Orchidaceae</taxon>
        <taxon>Apostasioideae</taxon>
        <taxon>Apostasia</taxon>
    </lineage>
</organism>
<dbReference type="EMBL" id="KZ452042">
    <property type="protein sequence ID" value="PKA48967.1"/>
    <property type="molecule type" value="Genomic_DNA"/>
</dbReference>
<accession>A0A2I0A0A9</accession>
<protein>
    <submittedName>
        <fullName evidence="2">Uncharacterized protein</fullName>
    </submittedName>
</protein>
<reference evidence="2 3" key="1">
    <citation type="journal article" date="2017" name="Nature">
        <title>The Apostasia genome and the evolution of orchids.</title>
        <authorList>
            <person name="Zhang G.Q."/>
            <person name="Liu K.W."/>
            <person name="Li Z."/>
            <person name="Lohaus R."/>
            <person name="Hsiao Y.Y."/>
            <person name="Niu S.C."/>
            <person name="Wang J.Y."/>
            <person name="Lin Y.C."/>
            <person name="Xu Q."/>
            <person name="Chen L.J."/>
            <person name="Yoshida K."/>
            <person name="Fujiwara S."/>
            <person name="Wang Z.W."/>
            <person name="Zhang Y.Q."/>
            <person name="Mitsuda N."/>
            <person name="Wang M."/>
            <person name="Liu G.H."/>
            <person name="Pecoraro L."/>
            <person name="Huang H.X."/>
            <person name="Xiao X.J."/>
            <person name="Lin M."/>
            <person name="Wu X.Y."/>
            <person name="Wu W.L."/>
            <person name="Chen Y.Y."/>
            <person name="Chang S.B."/>
            <person name="Sakamoto S."/>
            <person name="Ohme-Takagi M."/>
            <person name="Yagi M."/>
            <person name="Zeng S.J."/>
            <person name="Shen C.Y."/>
            <person name="Yeh C.M."/>
            <person name="Luo Y.B."/>
            <person name="Tsai W.C."/>
            <person name="Van de Peer Y."/>
            <person name="Liu Z.J."/>
        </authorList>
    </citation>
    <scope>NUCLEOTIDE SEQUENCE [LARGE SCALE GENOMIC DNA]</scope>
    <source>
        <strain evidence="3">cv. Shenzhen</strain>
        <tissue evidence="2">Stem</tissue>
    </source>
</reference>
<name>A0A2I0A0A9_9ASPA</name>
<dbReference type="PANTHER" id="PTHR35686:SF1">
    <property type="entry name" value="KINETOCHORE PROTEIN"/>
    <property type="match status" value="1"/>
</dbReference>
<sequence>MQNHLMELEANKGAHSNTLKKQRDGSYESIFQEEASEWSMVLEEANELVGLHKKAHNIINTSNVREFRRCYGGQRGRAKAKFAVRSQLKNYDFSSSCILNNEDRNSEEDDIEGPVNWDIHKLVNLENPVVQRLEKDIQEEITKLVDKPVICEDQDGAPSIVDRLEDLQKSKDPSIGKTMVIENIKGQELEVSCSKRMLFDLGDGMLDDEDSPEFSGSDTSCEDELSNCQEHRSLTTQSAKGQTMTDLLQEAFNKFMEERGALPRRKQSGFGYHGRLQQVMQLEKDGHMKYLKQLHNSLSESEFIDVTVLSRVLEAKLTVCQCLLGENITRLKYDDNQKNIFGQGTMKKTIIFSQKICSNVELEIGNLVRVYSPWKEVHVNGEETIMLCTYFSVGHTQSCGQLSASKQLDAIAWTNDRR</sequence>
<dbReference type="AlphaFoldDB" id="A0A2I0A0A9"/>
<dbReference type="Proteomes" id="UP000236161">
    <property type="component" value="Unassembled WGS sequence"/>
</dbReference>
<evidence type="ECO:0000313" key="3">
    <source>
        <dbReference type="Proteomes" id="UP000236161"/>
    </source>
</evidence>
<evidence type="ECO:0000256" key="1">
    <source>
        <dbReference type="SAM" id="MobiDB-lite"/>
    </source>
</evidence>
<proteinExistence type="predicted"/>
<feature type="region of interest" description="Disordered" evidence="1">
    <location>
        <begin position="1"/>
        <end position="24"/>
    </location>
</feature>